<name>A0A7M1AYE6_9BACT</name>
<reference evidence="1 2" key="1">
    <citation type="submission" date="2019-06" db="EMBL/GenBank/DDBJ databases">
        <title>Sulfurimonas gotlandica sp. nov., a chemoautotrophic and psychrotolerant epsilonproteobacterium isolated from a pelagic redoxcline, and an emended description of the genus Sulfurimonas.</title>
        <authorList>
            <person name="Wang S."/>
            <person name="Jiang L."/>
            <person name="Shao Z."/>
        </authorList>
    </citation>
    <scope>NUCLEOTIDE SEQUENCE [LARGE SCALE GENOMIC DNA]</scope>
    <source>
        <strain evidence="1 2">S2-6</strain>
    </source>
</reference>
<accession>A0A7M1AYE6</accession>
<dbReference type="EMBL" id="CP041235">
    <property type="protein sequence ID" value="QOP42497.1"/>
    <property type="molecule type" value="Genomic_DNA"/>
</dbReference>
<sequence>MITHFFKKYLSIIFIIATFMGVFHHHNDLKQHNDCKICTVQSSLSHADTPVAVDYLTELEILRESIITPLILLHVKQIYTTLYARAPPKIS</sequence>
<dbReference type="RefSeq" id="WP_193150859.1">
    <property type="nucleotide sequence ID" value="NZ_CP041235.1"/>
</dbReference>
<dbReference type="AlphaFoldDB" id="A0A7M1AYE6"/>
<protein>
    <submittedName>
        <fullName evidence="1">Uncharacterized protein</fullName>
    </submittedName>
</protein>
<organism evidence="1 2">
    <name type="scientific">Sulfurimonas sediminis</name>
    <dbReference type="NCBI Taxonomy" id="2590020"/>
    <lineage>
        <taxon>Bacteria</taxon>
        <taxon>Pseudomonadati</taxon>
        <taxon>Campylobacterota</taxon>
        <taxon>Epsilonproteobacteria</taxon>
        <taxon>Campylobacterales</taxon>
        <taxon>Sulfurimonadaceae</taxon>
        <taxon>Sulfurimonas</taxon>
    </lineage>
</organism>
<dbReference type="Proteomes" id="UP000593719">
    <property type="component" value="Chromosome"/>
</dbReference>
<keyword evidence="2" id="KW-1185">Reference proteome</keyword>
<gene>
    <name evidence="1" type="ORF">FJR45_00405</name>
</gene>
<evidence type="ECO:0000313" key="1">
    <source>
        <dbReference type="EMBL" id="QOP42497.1"/>
    </source>
</evidence>
<evidence type="ECO:0000313" key="2">
    <source>
        <dbReference type="Proteomes" id="UP000593719"/>
    </source>
</evidence>
<dbReference type="KEGG" id="ssei:FJR45_00405"/>
<proteinExistence type="predicted"/>